<dbReference type="InterPro" id="IPR002641">
    <property type="entry name" value="PNPLA_dom"/>
</dbReference>
<reference evidence="4 6" key="1">
    <citation type="submission" date="2018-05" db="EMBL/GenBank/DDBJ databases">
        <authorList>
            <consortium name="PulseNet: The National Subtyping Network for Foodborne Disease Surveillance"/>
            <person name="Tarr C.L."/>
            <person name="Trees E."/>
            <person name="Katz L.S."/>
            <person name="Carleton-Romer H.A."/>
            <person name="Stroika S."/>
            <person name="Kucerova Z."/>
            <person name="Roache K.F."/>
            <person name="Sabol A.L."/>
            <person name="Besser J."/>
            <person name="Gerner-Smidt P."/>
        </authorList>
    </citation>
    <scope>NUCLEOTIDE SEQUENCE</scope>
    <source>
        <strain evidence="4">2014D-0197</strain>
        <strain evidence="3 6">2016D-0221</strain>
        <strain evidence="5">D4313</strain>
    </source>
</reference>
<dbReference type="EMBL" id="AACCXK010000021">
    <property type="protein sequence ID" value="EAK0453684.1"/>
    <property type="molecule type" value="Genomic_DNA"/>
</dbReference>
<comment type="caution">
    <text evidence="4">The sequence shown here is derived from an EMBL/GenBank/DDBJ whole genome shotgun (WGS) entry which is preliminary data.</text>
</comment>
<dbReference type="RefSeq" id="WP_038454343.1">
    <property type="nucleotide sequence ID" value="NZ_AABUZP020000066.1"/>
</dbReference>
<dbReference type="GO" id="GO:0004623">
    <property type="term" value="F:phospholipase A2 activity"/>
    <property type="evidence" value="ECO:0007669"/>
    <property type="project" value="TreeGrafter"/>
</dbReference>
<dbReference type="Pfam" id="PF01734">
    <property type="entry name" value="Patatin"/>
    <property type="match status" value="1"/>
</dbReference>
<dbReference type="GO" id="GO:0046475">
    <property type="term" value="P:glycerophospholipid catabolic process"/>
    <property type="evidence" value="ECO:0007669"/>
    <property type="project" value="TreeGrafter"/>
</dbReference>
<dbReference type="InterPro" id="IPR016035">
    <property type="entry name" value="Acyl_Trfase/lysoPLipase"/>
</dbReference>
<gene>
    <name evidence="4" type="ORF">AAH17_08515</name>
    <name evidence="5" type="ORF">AAH24_04720</name>
    <name evidence="3" type="ORF">BVH53_03345</name>
</gene>
<evidence type="ECO:0000313" key="3">
    <source>
        <dbReference type="EMBL" id="EAI5407733.1"/>
    </source>
</evidence>
<dbReference type="SUPFAM" id="SSF52151">
    <property type="entry name" value="FabD/lysophospholipase-like"/>
    <property type="match status" value="1"/>
</dbReference>
<evidence type="ECO:0000313" key="5">
    <source>
        <dbReference type="EMBL" id="EAK0468671.1"/>
    </source>
</evidence>
<sequence>MKRSELKIGLALSGGGIRAAIYHLGVLKYLAENNLLEQVTHISSVSGASMCVGLLYAKNNMRFPTSSEYLTTILPTLKDQILNVNLEQKAIIEAIFKFKFNKKANAIALALAKHWGINGGFGDISKKPLWSVVCTSYETGKHFRFSQDIVGDWAFGYIKDSNFPLADAIAASAAFPFLIGTYEIDTKPFEWCDKSGTKIEPKSDKLHLWDGGVYDNFGLEPIYQMENNGMYSDDVNFCILSNAGKSISFQSKKTVTRIVDVTTDQISILRARAFRDFIFRNKNGYYLKMGRDFSEVVRRAKQDMSLADKYKNDFLSEEDCQKVANYPTTLKNPTEQDFDLILRQGYESIIYNKLVFDFIEP</sequence>
<dbReference type="AlphaFoldDB" id="A0A5L4INR4"/>
<proteinExistence type="predicted"/>
<evidence type="ECO:0000259" key="2">
    <source>
        <dbReference type="Pfam" id="PF01734"/>
    </source>
</evidence>
<dbReference type="EMBL" id="AABQDW010000004">
    <property type="protein sequence ID" value="EAI5407733.1"/>
    <property type="molecule type" value="Genomic_DNA"/>
</dbReference>
<dbReference type="PANTHER" id="PTHR10728">
    <property type="entry name" value="CYTOSOLIC PHOSPHOLIPASE A2"/>
    <property type="match status" value="1"/>
</dbReference>
<name>A0A5L4INR4_CAMFE</name>
<evidence type="ECO:0000256" key="1">
    <source>
        <dbReference type="ARBA" id="ARBA00023098"/>
    </source>
</evidence>
<dbReference type="PANTHER" id="PTHR10728:SF40">
    <property type="entry name" value="PATATIN FAMILY PROTEIN"/>
    <property type="match status" value="1"/>
</dbReference>
<organism evidence="4">
    <name type="scientific">Campylobacter fetus</name>
    <dbReference type="NCBI Taxonomy" id="196"/>
    <lineage>
        <taxon>Bacteria</taxon>
        <taxon>Pseudomonadati</taxon>
        <taxon>Campylobacterota</taxon>
        <taxon>Epsilonproteobacteria</taxon>
        <taxon>Campylobacterales</taxon>
        <taxon>Campylobacteraceae</taxon>
        <taxon>Campylobacter</taxon>
    </lineage>
</organism>
<dbReference type="Proteomes" id="UP000557842">
    <property type="component" value="Unassembled WGS sequence"/>
</dbReference>
<evidence type="ECO:0000313" key="6">
    <source>
        <dbReference type="Proteomes" id="UP000557842"/>
    </source>
</evidence>
<dbReference type="Gene3D" id="3.40.1090.10">
    <property type="entry name" value="Cytosolic phospholipase A2 catalytic domain"/>
    <property type="match status" value="2"/>
</dbReference>
<dbReference type="EMBL" id="AACCXM010000003">
    <property type="protein sequence ID" value="EAK0468671.1"/>
    <property type="molecule type" value="Genomic_DNA"/>
</dbReference>
<accession>A0A5L4INR4</accession>
<keyword evidence="1" id="KW-0443">Lipid metabolism</keyword>
<feature type="domain" description="PNPLA" evidence="2">
    <location>
        <begin position="10"/>
        <end position="221"/>
    </location>
</feature>
<protein>
    <submittedName>
        <fullName evidence="4">Patatin-like phospholipase family protein</fullName>
    </submittedName>
</protein>
<evidence type="ECO:0000313" key="4">
    <source>
        <dbReference type="EMBL" id="EAK0453684.1"/>
    </source>
</evidence>
<dbReference type="GO" id="GO:0005829">
    <property type="term" value="C:cytosol"/>
    <property type="evidence" value="ECO:0007669"/>
    <property type="project" value="TreeGrafter"/>
</dbReference>